<dbReference type="AlphaFoldDB" id="A0A4Z2I273"/>
<feature type="region of interest" description="Disordered" evidence="1">
    <location>
        <begin position="50"/>
        <end position="73"/>
    </location>
</feature>
<comment type="caution">
    <text evidence="2">The sequence shown here is derived from an EMBL/GenBank/DDBJ whole genome shotgun (WGS) entry which is preliminary data.</text>
</comment>
<dbReference type="Proteomes" id="UP000314294">
    <property type="component" value="Unassembled WGS sequence"/>
</dbReference>
<proteinExistence type="predicted"/>
<evidence type="ECO:0000256" key="1">
    <source>
        <dbReference type="SAM" id="MobiDB-lite"/>
    </source>
</evidence>
<keyword evidence="3" id="KW-1185">Reference proteome</keyword>
<protein>
    <submittedName>
        <fullName evidence="2">Uncharacterized protein</fullName>
    </submittedName>
</protein>
<organism evidence="2 3">
    <name type="scientific">Liparis tanakae</name>
    <name type="common">Tanaka's snailfish</name>
    <dbReference type="NCBI Taxonomy" id="230148"/>
    <lineage>
        <taxon>Eukaryota</taxon>
        <taxon>Metazoa</taxon>
        <taxon>Chordata</taxon>
        <taxon>Craniata</taxon>
        <taxon>Vertebrata</taxon>
        <taxon>Euteleostomi</taxon>
        <taxon>Actinopterygii</taxon>
        <taxon>Neopterygii</taxon>
        <taxon>Teleostei</taxon>
        <taxon>Neoteleostei</taxon>
        <taxon>Acanthomorphata</taxon>
        <taxon>Eupercaria</taxon>
        <taxon>Perciformes</taxon>
        <taxon>Cottioidei</taxon>
        <taxon>Cottales</taxon>
        <taxon>Liparidae</taxon>
        <taxon>Liparis</taxon>
    </lineage>
</organism>
<name>A0A4Z2I273_9TELE</name>
<dbReference type="EMBL" id="SRLO01000141">
    <property type="protein sequence ID" value="TNN72176.1"/>
    <property type="molecule type" value="Genomic_DNA"/>
</dbReference>
<evidence type="ECO:0000313" key="3">
    <source>
        <dbReference type="Proteomes" id="UP000314294"/>
    </source>
</evidence>
<evidence type="ECO:0000313" key="2">
    <source>
        <dbReference type="EMBL" id="TNN72176.1"/>
    </source>
</evidence>
<feature type="compositionally biased region" description="Polar residues" evidence="1">
    <location>
        <begin position="63"/>
        <end position="73"/>
    </location>
</feature>
<sequence>MSPSQLQGSPRLASLHAHLLSRQRLAYCEVYLNQRQIDLPKLVMPLPALSNSRKATMKRESGAHSTDSNATNS</sequence>
<accession>A0A4Z2I273</accession>
<gene>
    <name evidence="2" type="ORF">EYF80_017604</name>
</gene>
<reference evidence="2 3" key="1">
    <citation type="submission" date="2019-03" db="EMBL/GenBank/DDBJ databases">
        <title>First draft genome of Liparis tanakae, snailfish: a comprehensive survey of snailfish specific genes.</title>
        <authorList>
            <person name="Kim W."/>
            <person name="Song I."/>
            <person name="Jeong J.-H."/>
            <person name="Kim D."/>
            <person name="Kim S."/>
            <person name="Ryu S."/>
            <person name="Song J.Y."/>
            <person name="Lee S.K."/>
        </authorList>
    </citation>
    <scope>NUCLEOTIDE SEQUENCE [LARGE SCALE GENOMIC DNA]</scope>
    <source>
        <tissue evidence="2">Muscle</tissue>
    </source>
</reference>